<reference evidence="1 2" key="1">
    <citation type="journal article" date="2024" name="Genome Biol. Evol.">
        <title>Chromosome-level genome assembly of the viviparous eelpout Zoarces viviparus.</title>
        <authorList>
            <person name="Fuhrmann N."/>
            <person name="Brasseur M.V."/>
            <person name="Bakowski C.E."/>
            <person name="Podsiadlowski L."/>
            <person name="Prost S."/>
            <person name="Krehenwinkel H."/>
            <person name="Mayer C."/>
        </authorList>
    </citation>
    <scope>NUCLEOTIDE SEQUENCE [LARGE SCALE GENOMIC DNA]</scope>
    <source>
        <strain evidence="1">NO-MEL_2022_Ind0_liver</strain>
    </source>
</reference>
<accession>A0AAW1EYK9</accession>
<sequence>MISCDASSSVQHCIDVTEQHFSPRTLAFGSEIQLYTCVSILVSFRLVGPLLSFSRATPLQLLRLSMSGCRRGRESAASPLLLGPAMRL</sequence>
<organism evidence="1 2">
    <name type="scientific">Zoarces viviparus</name>
    <name type="common">Viviparous eelpout</name>
    <name type="synonym">Blennius viviparus</name>
    <dbReference type="NCBI Taxonomy" id="48416"/>
    <lineage>
        <taxon>Eukaryota</taxon>
        <taxon>Metazoa</taxon>
        <taxon>Chordata</taxon>
        <taxon>Craniata</taxon>
        <taxon>Vertebrata</taxon>
        <taxon>Euteleostomi</taxon>
        <taxon>Actinopterygii</taxon>
        <taxon>Neopterygii</taxon>
        <taxon>Teleostei</taxon>
        <taxon>Neoteleostei</taxon>
        <taxon>Acanthomorphata</taxon>
        <taxon>Eupercaria</taxon>
        <taxon>Perciformes</taxon>
        <taxon>Cottioidei</taxon>
        <taxon>Zoarcales</taxon>
        <taxon>Zoarcidae</taxon>
        <taxon>Zoarcinae</taxon>
        <taxon>Zoarces</taxon>
    </lineage>
</organism>
<proteinExistence type="predicted"/>
<dbReference type="AlphaFoldDB" id="A0AAW1EYK9"/>
<name>A0AAW1EYK9_ZOAVI</name>
<dbReference type="Proteomes" id="UP001488805">
    <property type="component" value="Unassembled WGS sequence"/>
</dbReference>
<keyword evidence="2" id="KW-1185">Reference proteome</keyword>
<comment type="caution">
    <text evidence="1">The sequence shown here is derived from an EMBL/GenBank/DDBJ whole genome shotgun (WGS) entry which is preliminary data.</text>
</comment>
<evidence type="ECO:0000313" key="1">
    <source>
        <dbReference type="EMBL" id="KAK9527479.1"/>
    </source>
</evidence>
<dbReference type="EMBL" id="JBCEZU010000112">
    <property type="protein sequence ID" value="KAK9527479.1"/>
    <property type="molecule type" value="Genomic_DNA"/>
</dbReference>
<protein>
    <submittedName>
        <fullName evidence="1">Uncharacterized protein</fullName>
    </submittedName>
</protein>
<gene>
    <name evidence="1" type="ORF">VZT92_014039</name>
</gene>
<evidence type="ECO:0000313" key="2">
    <source>
        <dbReference type="Proteomes" id="UP001488805"/>
    </source>
</evidence>